<protein>
    <recommendedName>
        <fullName evidence="3">Peptidase A2 domain-containing protein</fullName>
    </recommendedName>
</protein>
<dbReference type="Proteomes" id="UP001595961">
    <property type="component" value="Unassembled WGS sequence"/>
</dbReference>
<proteinExistence type="predicted"/>
<keyword evidence="2" id="KW-1185">Reference proteome</keyword>
<evidence type="ECO:0000313" key="1">
    <source>
        <dbReference type="EMBL" id="MFC4526736.1"/>
    </source>
</evidence>
<comment type="caution">
    <text evidence="1">The sequence shown here is derived from an EMBL/GenBank/DDBJ whole genome shotgun (WGS) entry which is preliminary data.</text>
</comment>
<name>A0ABV9C1C8_9GAMM</name>
<accession>A0ABV9C1C8</accession>
<gene>
    <name evidence="1" type="ORF">ACFO5W_08810</name>
</gene>
<dbReference type="EMBL" id="JBHSGA010000016">
    <property type="protein sequence ID" value="MFC4526736.1"/>
    <property type="molecule type" value="Genomic_DNA"/>
</dbReference>
<dbReference type="RefSeq" id="WP_266152484.1">
    <property type="nucleotide sequence ID" value="NZ_CP064028.1"/>
</dbReference>
<reference evidence="2" key="1">
    <citation type="journal article" date="2019" name="Int. J. Syst. Evol. Microbiol.">
        <title>The Global Catalogue of Microorganisms (GCM) 10K type strain sequencing project: providing services to taxonomists for standard genome sequencing and annotation.</title>
        <authorList>
            <consortium name="The Broad Institute Genomics Platform"/>
            <consortium name="The Broad Institute Genome Sequencing Center for Infectious Disease"/>
            <person name="Wu L."/>
            <person name="Ma J."/>
        </authorList>
    </citation>
    <scope>NUCLEOTIDE SEQUENCE [LARGE SCALE GENOMIC DNA]</scope>
    <source>
        <strain evidence="2">CCM 4481</strain>
    </source>
</reference>
<evidence type="ECO:0000313" key="2">
    <source>
        <dbReference type="Proteomes" id="UP001595961"/>
    </source>
</evidence>
<sequence>MFQPPTFAGPGLPAPKGPCHGIALLPRSILHGQRDTFQMDGIVGANYLSTQGIWTFDYPAQQLRHESASWRPARDAKQAPLGFGKLPSGVQRGFPRLTMKVDGEHIDMLLDTGATSQPTQATIAATGDGTVNDIGATSYITTAMFERWQQRHPDWPVIEQGDTLFGPTHAMRLIRVPFIEWAGTRMGPIWFTERPVAAFHTVMAAEMDRAPEGALGGNVFKHLTLTIDYPGHSAWVTCHDAAFCTSVSPH</sequence>
<evidence type="ECO:0008006" key="3">
    <source>
        <dbReference type="Google" id="ProtNLM"/>
    </source>
</evidence>
<organism evidence="1 2">
    <name type="scientific">Dyella halodurans</name>
    <dbReference type="NCBI Taxonomy" id="1920171"/>
    <lineage>
        <taxon>Bacteria</taxon>
        <taxon>Pseudomonadati</taxon>
        <taxon>Pseudomonadota</taxon>
        <taxon>Gammaproteobacteria</taxon>
        <taxon>Lysobacterales</taxon>
        <taxon>Rhodanobacteraceae</taxon>
        <taxon>Dyella</taxon>
    </lineage>
</organism>